<feature type="domain" description="LppM" evidence="4">
    <location>
        <begin position="22"/>
        <end position="189"/>
    </location>
</feature>
<comment type="caution">
    <text evidence="5">The sequence shown here is derived from an EMBL/GenBank/DDBJ whole genome shotgun (WGS) entry which is preliminary data.</text>
</comment>
<feature type="transmembrane region" description="Helical" evidence="2">
    <location>
        <begin position="226"/>
        <end position="247"/>
    </location>
</feature>
<protein>
    <recommendedName>
        <fullName evidence="4">LppM domain-containing protein</fullName>
    </recommendedName>
</protein>
<evidence type="ECO:0000256" key="1">
    <source>
        <dbReference type="SAM" id="MobiDB-lite"/>
    </source>
</evidence>
<keyword evidence="6" id="KW-1185">Reference proteome</keyword>
<feature type="compositionally biased region" description="Acidic residues" evidence="1">
    <location>
        <begin position="207"/>
        <end position="222"/>
    </location>
</feature>
<evidence type="ECO:0000313" key="5">
    <source>
        <dbReference type="EMBL" id="MBI9115846.1"/>
    </source>
</evidence>
<dbReference type="Proteomes" id="UP000602087">
    <property type="component" value="Unassembled WGS sequence"/>
</dbReference>
<evidence type="ECO:0000256" key="2">
    <source>
        <dbReference type="SAM" id="Phobius"/>
    </source>
</evidence>
<feature type="region of interest" description="Disordered" evidence="1">
    <location>
        <begin position="189"/>
        <end position="222"/>
    </location>
</feature>
<feature type="compositionally biased region" description="Pro residues" evidence="1">
    <location>
        <begin position="275"/>
        <end position="284"/>
    </location>
</feature>
<reference evidence="5" key="1">
    <citation type="submission" date="2020-12" db="EMBL/GenBank/DDBJ databases">
        <title>Sanguibacter suaedae sp. nov., isolated from Suaeda aralocaspica.</title>
        <authorList>
            <person name="Ma Q."/>
        </authorList>
    </citation>
    <scope>NUCLEOTIDE SEQUENCE</scope>
    <source>
        <strain evidence="5">YZGR15</strain>
    </source>
</reference>
<feature type="region of interest" description="Disordered" evidence="1">
    <location>
        <begin position="252"/>
        <end position="284"/>
    </location>
</feature>
<keyword evidence="2" id="KW-1133">Transmembrane helix</keyword>
<name>A0A934I7V3_9MICO</name>
<dbReference type="RefSeq" id="WP_198734414.1">
    <property type="nucleotide sequence ID" value="NZ_JAEINH010000011.1"/>
</dbReference>
<evidence type="ECO:0000313" key="6">
    <source>
        <dbReference type="Proteomes" id="UP000602087"/>
    </source>
</evidence>
<proteinExistence type="predicted"/>
<gene>
    <name evidence="5" type="ORF">JAV76_12565</name>
</gene>
<dbReference type="EMBL" id="JAEINH010000011">
    <property type="protein sequence ID" value="MBI9115846.1"/>
    <property type="molecule type" value="Genomic_DNA"/>
</dbReference>
<dbReference type="PROSITE" id="PS51257">
    <property type="entry name" value="PROKAR_LIPOPROTEIN"/>
    <property type="match status" value="1"/>
</dbReference>
<evidence type="ECO:0000259" key="4">
    <source>
        <dbReference type="Pfam" id="PF21946"/>
    </source>
</evidence>
<feature type="chain" id="PRO_5039700992" description="LppM domain-containing protein" evidence="3">
    <location>
        <begin position="24"/>
        <end position="284"/>
    </location>
</feature>
<evidence type="ECO:0000256" key="3">
    <source>
        <dbReference type="SAM" id="SignalP"/>
    </source>
</evidence>
<feature type="signal peptide" evidence="3">
    <location>
        <begin position="1"/>
        <end position="23"/>
    </location>
</feature>
<keyword evidence="2" id="KW-0472">Membrane</keyword>
<keyword evidence="2" id="KW-0812">Transmembrane</keyword>
<dbReference type="InterPro" id="IPR053807">
    <property type="entry name" value="LppM"/>
</dbReference>
<keyword evidence="3" id="KW-0732">Signal</keyword>
<dbReference type="AlphaFoldDB" id="A0A934I7V3"/>
<accession>A0A934I7V3</accession>
<organism evidence="5 6">
    <name type="scientific">Sanguibacter suaedae</name>
    <dbReference type="NCBI Taxonomy" id="2795737"/>
    <lineage>
        <taxon>Bacteria</taxon>
        <taxon>Bacillati</taxon>
        <taxon>Actinomycetota</taxon>
        <taxon>Actinomycetes</taxon>
        <taxon>Micrococcales</taxon>
        <taxon>Sanguibacteraceae</taxon>
        <taxon>Sanguibacter</taxon>
    </lineage>
</organism>
<feature type="compositionally biased region" description="Low complexity" evidence="1">
    <location>
        <begin position="265"/>
        <end position="274"/>
    </location>
</feature>
<sequence>MKKITAVTAGLVLALTLSGCTRMHTSFTVNEDDTVDAEIVAGISEELAQAFGSTAAQMWAESVLDPTEGMPGGTQAEDYVQDGYTGTRLTFGYGSLAKFSAPDPTSDDTLVVVREGDEYVLDGSMEFTEEAFGLEGISELDPGNLSDPDLRVIVTFPAEVLETNGTVEGSTITWTPVWGETLEMTARAATVPEEPTEEPTTEAPVAEPDDTEDDSAADEESEGTNWLLWVSIAVGALALVGLVVWLVTSRRRGPGNGGTPQAAWPTQQPGVPGQAPQPPQQPQG</sequence>
<dbReference type="Pfam" id="PF21946">
    <property type="entry name" value="LppM"/>
    <property type="match status" value="1"/>
</dbReference>